<feature type="region of interest" description="Disordered" evidence="1">
    <location>
        <begin position="1"/>
        <end position="45"/>
    </location>
</feature>
<dbReference type="EMBL" id="GBEZ01023740">
    <property type="protein sequence ID" value="JAC63173.1"/>
    <property type="molecule type" value="Transcribed_RNA"/>
</dbReference>
<protein>
    <submittedName>
        <fullName evidence="2">Uncharacterized protein</fullName>
    </submittedName>
</protein>
<feature type="compositionally biased region" description="Basic and acidic residues" evidence="1">
    <location>
        <begin position="14"/>
        <end position="23"/>
    </location>
</feature>
<organism evidence="2">
    <name type="scientific">Tetraselmis sp. GSL018</name>
    <dbReference type="NCBI Taxonomy" id="582737"/>
    <lineage>
        <taxon>Eukaryota</taxon>
        <taxon>Viridiplantae</taxon>
        <taxon>Chlorophyta</taxon>
        <taxon>core chlorophytes</taxon>
        <taxon>Chlorodendrophyceae</taxon>
        <taxon>Chlorodendrales</taxon>
        <taxon>Chlorodendraceae</taxon>
        <taxon>Tetraselmis</taxon>
    </lineage>
</organism>
<dbReference type="AlphaFoldDB" id="A0A061QU01"/>
<feature type="non-terminal residue" evidence="2">
    <location>
        <position position="1"/>
    </location>
</feature>
<reference evidence="2" key="1">
    <citation type="submission" date="2014-05" db="EMBL/GenBank/DDBJ databases">
        <title>The transcriptome of the halophilic microalga Tetraselmis sp. GSL018 isolated from the Great Salt Lake, Utah.</title>
        <authorList>
            <person name="Jinkerson R.E."/>
            <person name="D'Adamo S."/>
            <person name="Posewitz M.C."/>
        </authorList>
    </citation>
    <scope>NUCLEOTIDE SEQUENCE</scope>
    <source>
        <strain evidence="2">GSL018</strain>
    </source>
</reference>
<accession>A0A061QU01</accession>
<proteinExistence type="predicted"/>
<feature type="compositionally biased region" description="Polar residues" evidence="1">
    <location>
        <begin position="35"/>
        <end position="45"/>
    </location>
</feature>
<evidence type="ECO:0000313" key="2">
    <source>
        <dbReference type="EMBL" id="JAC63173.1"/>
    </source>
</evidence>
<sequence>GGFWESKLRFVGTQHERQEAGKKENRRKIAPPNRSLKTSDQAAPA</sequence>
<gene>
    <name evidence="2" type="ORF">TSPGSL018_21305</name>
</gene>
<name>A0A061QU01_9CHLO</name>
<evidence type="ECO:0000256" key="1">
    <source>
        <dbReference type="SAM" id="MobiDB-lite"/>
    </source>
</evidence>